<protein>
    <submittedName>
        <fullName evidence="3">Zf-TFIIB domain-containing protein</fullName>
    </submittedName>
</protein>
<feature type="compositionally biased region" description="Basic and acidic residues" evidence="1">
    <location>
        <begin position="49"/>
        <end position="58"/>
    </location>
</feature>
<gene>
    <name evidence="3" type="ORF">ACFQ2C_12985</name>
</gene>
<evidence type="ECO:0000313" key="4">
    <source>
        <dbReference type="Proteomes" id="UP001597205"/>
    </source>
</evidence>
<dbReference type="EMBL" id="JBHTKY010000020">
    <property type="protein sequence ID" value="MFD1166522.1"/>
    <property type="molecule type" value="Genomic_DNA"/>
</dbReference>
<keyword evidence="4" id="KW-1185">Reference proteome</keyword>
<dbReference type="Proteomes" id="UP001597205">
    <property type="component" value="Unassembled WGS sequence"/>
</dbReference>
<proteinExistence type="predicted"/>
<evidence type="ECO:0000256" key="1">
    <source>
        <dbReference type="SAM" id="MobiDB-lite"/>
    </source>
</evidence>
<evidence type="ECO:0000313" key="3">
    <source>
        <dbReference type="EMBL" id="MFD1166522.1"/>
    </source>
</evidence>
<dbReference type="RefSeq" id="WP_380897256.1">
    <property type="nucleotide sequence ID" value="NZ_JBHTKY010000020.1"/>
</dbReference>
<name>A0ABW3RPU2_9SPHI</name>
<comment type="caution">
    <text evidence="3">The sequence shown here is derived from an EMBL/GenBank/DDBJ whole genome shotgun (WGS) entry which is preliminary data.</text>
</comment>
<organism evidence="3 4">
    <name type="scientific">Sphingobacterium daejeonense</name>
    <dbReference type="NCBI Taxonomy" id="371142"/>
    <lineage>
        <taxon>Bacteria</taxon>
        <taxon>Pseudomonadati</taxon>
        <taxon>Bacteroidota</taxon>
        <taxon>Sphingobacteriia</taxon>
        <taxon>Sphingobacteriales</taxon>
        <taxon>Sphingobacteriaceae</taxon>
        <taxon>Sphingobacterium</taxon>
    </lineage>
</organism>
<dbReference type="InterPro" id="IPR027392">
    <property type="entry name" value="TF_Znf"/>
</dbReference>
<accession>A0ABW3RPU2</accession>
<feature type="region of interest" description="Disordered" evidence="1">
    <location>
        <begin position="46"/>
        <end position="103"/>
    </location>
</feature>
<feature type="domain" description="Transcription factor zinc-finger" evidence="2">
    <location>
        <begin position="2"/>
        <end position="41"/>
    </location>
</feature>
<feature type="compositionally biased region" description="Basic and acidic residues" evidence="1">
    <location>
        <begin position="77"/>
        <end position="93"/>
    </location>
</feature>
<sequence>MKCPNCNEILLMTERHQIVIDYCPNCRGVWLDKGELDKLMEYASNQMISREDRPEQNRPSRGYDNSDSSHMKNYQENYRDDRYYDQRDDRDYRNPNQKYPRKKKSFLSDLFDFD</sequence>
<dbReference type="Pfam" id="PF13453">
    <property type="entry name" value="Zn_ribbon_TFIIB"/>
    <property type="match status" value="1"/>
</dbReference>
<feature type="compositionally biased region" description="Polar residues" evidence="1">
    <location>
        <begin position="59"/>
        <end position="76"/>
    </location>
</feature>
<evidence type="ECO:0000259" key="2">
    <source>
        <dbReference type="Pfam" id="PF13453"/>
    </source>
</evidence>
<reference evidence="4" key="1">
    <citation type="journal article" date="2019" name="Int. J. Syst. Evol. Microbiol.">
        <title>The Global Catalogue of Microorganisms (GCM) 10K type strain sequencing project: providing services to taxonomists for standard genome sequencing and annotation.</title>
        <authorList>
            <consortium name="The Broad Institute Genomics Platform"/>
            <consortium name="The Broad Institute Genome Sequencing Center for Infectious Disease"/>
            <person name="Wu L."/>
            <person name="Ma J."/>
        </authorList>
    </citation>
    <scope>NUCLEOTIDE SEQUENCE [LARGE SCALE GENOMIC DNA]</scope>
    <source>
        <strain evidence="4">CCUG 52468</strain>
    </source>
</reference>